<feature type="region of interest" description="Disordered" evidence="1">
    <location>
        <begin position="300"/>
        <end position="339"/>
    </location>
</feature>
<keyword evidence="3" id="KW-1185">Reference proteome</keyword>
<evidence type="ECO:0000313" key="2">
    <source>
        <dbReference type="EMBL" id="RSM16750.1"/>
    </source>
</evidence>
<organism evidence="2 3">
    <name type="scientific">Fusarium ambrosium</name>
    <dbReference type="NCBI Taxonomy" id="131363"/>
    <lineage>
        <taxon>Eukaryota</taxon>
        <taxon>Fungi</taxon>
        <taxon>Dikarya</taxon>
        <taxon>Ascomycota</taxon>
        <taxon>Pezizomycotina</taxon>
        <taxon>Sordariomycetes</taxon>
        <taxon>Hypocreomycetidae</taxon>
        <taxon>Hypocreales</taxon>
        <taxon>Nectriaceae</taxon>
        <taxon>Fusarium</taxon>
        <taxon>Fusarium solani species complex</taxon>
    </lineage>
</organism>
<accession>A0A428UR41</accession>
<dbReference type="Proteomes" id="UP000288429">
    <property type="component" value="Unassembled WGS sequence"/>
</dbReference>
<evidence type="ECO:0008006" key="4">
    <source>
        <dbReference type="Google" id="ProtNLM"/>
    </source>
</evidence>
<evidence type="ECO:0000313" key="3">
    <source>
        <dbReference type="Proteomes" id="UP000288429"/>
    </source>
</evidence>
<proteinExistence type="predicted"/>
<dbReference type="AlphaFoldDB" id="A0A428UR41"/>
<sequence>MVVEIAIGAIGLISLTYPAISALHSKTWKVIDELIKANRAAKDPELLRQLRDELATWDELLKSIDRVKGSDDAEDRALSAVRSHFEEYETVLREMLEYLKQFRDTEDRKEMASIIVDLRDQFKLVRRHRRQVQKWIGYINMIIVSRIHEELNRQHETNSEALKAQSQILENIHDLKTTCGRELLEIRHRIQGLETTLKTPRGHKADDLQMESVSTVSDLAEIADDMISICCGRTTESLVSRTTGISMTSDFREFGSEIGVRDLFNAVSIKESGPGSSTTVSQGTQTTLIHPSHSIEAGLTVSNATPTSPRFPFEPAYDDESDSETESENDSFSEARTDSSFTIDHLDDGIEVLDRTPPEEYIDQYTASNAILKKLESTIANECMHIAAGSFGQATRGGPEVLTMKPAEWCSGVSQRFRSPKSDSICRAFERDWKPFQNNPGLATLSSTCKAHHLVRRVSFITRILADLDFYDLRPGLTRGAGGFFAWNMTENCTHGECERNLDHLCAESLIRVGEDSSRWESTIFCITVPWMLYRFWTTIRGHSEREPSGVGYLVDQGLLAEMPVKITAEDGQTWQRLWCPETVEGVKEIRAMFHEFSLPKPCGSFMLPRRFIVVVYKTGTADEWVRSIYKSLNMDPRTQIHYLGNDGEFDPPFHLSNPT</sequence>
<dbReference type="EMBL" id="NIZV01000042">
    <property type="protein sequence ID" value="RSM16750.1"/>
    <property type="molecule type" value="Genomic_DNA"/>
</dbReference>
<gene>
    <name evidence="2" type="ORF">CDV31_004359</name>
</gene>
<protein>
    <recommendedName>
        <fullName evidence="4">Fungal N-terminal domain-containing protein</fullName>
    </recommendedName>
</protein>
<evidence type="ECO:0000256" key="1">
    <source>
        <dbReference type="SAM" id="MobiDB-lite"/>
    </source>
</evidence>
<name>A0A428UR41_9HYPO</name>
<comment type="caution">
    <text evidence="2">The sequence shown here is derived from an EMBL/GenBank/DDBJ whole genome shotgun (WGS) entry which is preliminary data.</text>
</comment>
<reference evidence="2 3" key="1">
    <citation type="submission" date="2017-06" db="EMBL/GenBank/DDBJ databases">
        <title>Cmopartive genomic analysis of Ambrosia Fusariam Clade fungi.</title>
        <authorList>
            <person name="Stajich J.E."/>
            <person name="Carrillo J."/>
            <person name="Kijimoto T."/>
            <person name="Eskalen A."/>
            <person name="O'Donnell K."/>
            <person name="Kasson M."/>
        </authorList>
    </citation>
    <scope>NUCLEOTIDE SEQUENCE [LARGE SCALE GENOMIC DNA]</scope>
    <source>
        <strain evidence="2 3">NRRL 20438</strain>
    </source>
</reference>
<feature type="compositionally biased region" description="Acidic residues" evidence="1">
    <location>
        <begin position="316"/>
        <end position="331"/>
    </location>
</feature>